<dbReference type="Pfam" id="PF08576">
    <property type="entry name" value="DUF1764"/>
    <property type="match status" value="1"/>
</dbReference>
<dbReference type="PANTHER" id="PTHR34066">
    <property type="entry name" value="GROWTH FACTOR 2"/>
    <property type="match status" value="1"/>
</dbReference>
<gene>
    <name evidence="2" type="ORF">D9615_005274</name>
</gene>
<evidence type="ECO:0000313" key="3">
    <source>
        <dbReference type="Proteomes" id="UP000565441"/>
    </source>
</evidence>
<proteinExistence type="predicted"/>
<protein>
    <submittedName>
        <fullName evidence="2">Uncharacterized protein</fullName>
    </submittedName>
</protein>
<feature type="compositionally biased region" description="Basic residues" evidence="1">
    <location>
        <begin position="76"/>
        <end position="86"/>
    </location>
</feature>
<reference evidence="2 3" key="1">
    <citation type="journal article" date="2020" name="ISME J.">
        <title>Uncovering the hidden diversity of litter-decomposition mechanisms in mushroom-forming fungi.</title>
        <authorList>
            <person name="Floudas D."/>
            <person name="Bentzer J."/>
            <person name="Ahren D."/>
            <person name="Johansson T."/>
            <person name="Persson P."/>
            <person name="Tunlid A."/>
        </authorList>
    </citation>
    <scope>NUCLEOTIDE SEQUENCE [LARGE SCALE GENOMIC DNA]</scope>
    <source>
        <strain evidence="2 3">CBS 661.87</strain>
    </source>
</reference>
<name>A0A8H5H6M4_9AGAR</name>
<feature type="compositionally biased region" description="Basic and acidic residues" evidence="1">
    <location>
        <begin position="94"/>
        <end position="104"/>
    </location>
</feature>
<comment type="caution">
    <text evidence="2">The sequence shown here is derived from an EMBL/GenBank/DDBJ whole genome shotgun (WGS) entry which is preliminary data.</text>
</comment>
<feature type="compositionally biased region" description="Basic residues" evidence="1">
    <location>
        <begin position="28"/>
        <end position="40"/>
    </location>
</feature>
<feature type="region of interest" description="Disordered" evidence="1">
    <location>
        <begin position="1"/>
        <end position="59"/>
    </location>
</feature>
<accession>A0A8H5H6M4</accession>
<dbReference type="OrthoDB" id="20835at2759"/>
<organism evidence="2 3">
    <name type="scientific">Tricholomella constricta</name>
    <dbReference type="NCBI Taxonomy" id="117010"/>
    <lineage>
        <taxon>Eukaryota</taxon>
        <taxon>Fungi</taxon>
        <taxon>Dikarya</taxon>
        <taxon>Basidiomycota</taxon>
        <taxon>Agaricomycotina</taxon>
        <taxon>Agaricomycetes</taxon>
        <taxon>Agaricomycetidae</taxon>
        <taxon>Agaricales</taxon>
        <taxon>Tricholomatineae</taxon>
        <taxon>Lyophyllaceae</taxon>
        <taxon>Tricholomella</taxon>
    </lineage>
</organism>
<keyword evidence="3" id="KW-1185">Reference proteome</keyword>
<dbReference type="Proteomes" id="UP000565441">
    <property type="component" value="Unassembled WGS sequence"/>
</dbReference>
<sequence>MSEIDEIFSAKGKATAIQPVASTSSLPTKKRKKDKGQKRKRDGDFIDDPTTQPISRPTPETVIDFSALISTAKRPKVEKKVMHPKSSKQTNADGEARFTDSRGSRLRKKTEEGWTIYKEDELGIRDEGGGKHAILCSFSLFMSAWTQTRHYAHSTVTVVSEASFLCITLYYSMLSTRCRDDHAMEL</sequence>
<dbReference type="AlphaFoldDB" id="A0A8H5H6M4"/>
<dbReference type="PANTHER" id="PTHR34066:SF1">
    <property type="entry name" value="DUF1764 FAMILY PROTEIN"/>
    <property type="match status" value="1"/>
</dbReference>
<evidence type="ECO:0000256" key="1">
    <source>
        <dbReference type="SAM" id="MobiDB-lite"/>
    </source>
</evidence>
<feature type="region of interest" description="Disordered" evidence="1">
    <location>
        <begin position="76"/>
        <end position="104"/>
    </location>
</feature>
<dbReference type="EMBL" id="JAACJP010000023">
    <property type="protein sequence ID" value="KAF5377672.1"/>
    <property type="molecule type" value="Genomic_DNA"/>
</dbReference>
<evidence type="ECO:0000313" key="2">
    <source>
        <dbReference type="EMBL" id="KAF5377672.1"/>
    </source>
</evidence>
<dbReference type="InterPro" id="IPR013885">
    <property type="entry name" value="DUF1764_euk"/>
</dbReference>